<dbReference type="Proteomes" id="UP000292702">
    <property type="component" value="Unassembled WGS sequence"/>
</dbReference>
<sequence>MARIASVITILFAGASLVAGAPTTSNHGSSPATEPDPKLAVSVKLNGATFVNKGLVGFGLIPSDFVESTGDSLGGIGSAIALKPGSFKKNRDGTFSGTVITQPDRGFNVDNTIDYQGRQHAIDFVLSPYYGDNNLTFADAQKTLALTYKSTFRYSERNNVPTTGLDALGVRAAQSGFSRDPLADPQLPIANATFPRLSLDLEGLVLNKDGSFWISDEYGPYVYRFDSTGRLVQTIQPPQAILPHNAQGELSFDSENDPATGRVGNQGFECLTVDSAGTTLYVMLQSATVQDGGDDKSTSRFTRLLAYDISSPSKIRPKLKGEWVVPLPQNSKGNTLAASEIHFISRNTFFVLARDGDGHGGDDNNSAYKQADLIDISKATNIANSKFDSPQFPIAKNGTLDRSINPATYVGFVNFIDDTQLARFGLHNGKPADATLIDAKWESLALAPVGDSKFPHDFFLFTAADNDFMSTNGIFDGVSFNAGLDNDNQFLVFRVTLPTVTAASLV</sequence>
<feature type="chain" id="PRO_5020397831" description="Phytase-like domain-containing protein" evidence="1">
    <location>
        <begin position="21"/>
        <end position="506"/>
    </location>
</feature>
<name>A0A4R0RM15_9APHY</name>
<evidence type="ECO:0000313" key="4">
    <source>
        <dbReference type="Proteomes" id="UP000292702"/>
    </source>
</evidence>
<dbReference type="EMBL" id="RWJN01000038">
    <property type="protein sequence ID" value="TCD69611.1"/>
    <property type="molecule type" value="Genomic_DNA"/>
</dbReference>
<feature type="signal peptide" evidence="1">
    <location>
        <begin position="1"/>
        <end position="20"/>
    </location>
</feature>
<keyword evidence="4" id="KW-1185">Reference proteome</keyword>
<organism evidence="3 4">
    <name type="scientific">Steccherinum ochraceum</name>
    <dbReference type="NCBI Taxonomy" id="92696"/>
    <lineage>
        <taxon>Eukaryota</taxon>
        <taxon>Fungi</taxon>
        <taxon>Dikarya</taxon>
        <taxon>Basidiomycota</taxon>
        <taxon>Agaricomycotina</taxon>
        <taxon>Agaricomycetes</taxon>
        <taxon>Polyporales</taxon>
        <taxon>Steccherinaceae</taxon>
        <taxon>Steccherinum</taxon>
    </lineage>
</organism>
<dbReference type="SUPFAM" id="SSF63829">
    <property type="entry name" value="Calcium-dependent phosphotriesterase"/>
    <property type="match status" value="1"/>
</dbReference>
<dbReference type="STRING" id="92696.A0A4R0RM15"/>
<reference evidence="3 4" key="1">
    <citation type="submission" date="2018-11" db="EMBL/GenBank/DDBJ databases">
        <title>Genome assembly of Steccherinum ochraceum LE-BIN_3174, the white-rot fungus of the Steccherinaceae family (The Residual Polyporoid clade, Polyporales, Basidiomycota).</title>
        <authorList>
            <person name="Fedorova T.V."/>
            <person name="Glazunova O.A."/>
            <person name="Landesman E.O."/>
            <person name="Moiseenko K.V."/>
            <person name="Psurtseva N.V."/>
            <person name="Savinova O.S."/>
            <person name="Shakhova N.V."/>
            <person name="Tyazhelova T.V."/>
            <person name="Vasina D.V."/>
        </authorList>
    </citation>
    <scope>NUCLEOTIDE SEQUENCE [LARGE SCALE GENOMIC DNA]</scope>
    <source>
        <strain evidence="3 4">LE-BIN_3174</strain>
    </source>
</reference>
<keyword evidence="1" id="KW-0732">Signal</keyword>
<accession>A0A4R0RM15</accession>
<dbReference type="InterPro" id="IPR027372">
    <property type="entry name" value="Phytase-like_dom"/>
</dbReference>
<protein>
    <recommendedName>
        <fullName evidence="2">Phytase-like domain-containing protein</fullName>
    </recommendedName>
</protein>
<dbReference type="OrthoDB" id="425936at2759"/>
<dbReference type="Pfam" id="PF13449">
    <property type="entry name" value="Phytase-like"/>
    <property type="match status" value="1"/>
</dbReference>
<dbReference type="AlphaFoldDB" id="A0A4R0RM15"/>
<dbReference type="PANTHER" id="PTHR37957:SF1">
    <property type="entry name" value="PHYTASE-LIKE DOMAIN-CONTAINING PROTEIN"/>
    <property type="match status" value="1"/>
</dbReference>
<dbReference type="SUPFAM" id="SSF75011">
    <property type="entry name" value="3-carboxy-cis,cis-mucoante lactonizing enzyme"/>
    <property type="match status" value="1"/>
</dbReference>
<dbReference type="PANTHER" id="PTHR37957">
    <property type="entry name" value="BLR7070 PROTEIN"/>
    <property type="match status" value="1"/>
</dbReference>
<evidence type="ECO:0000256" key="1">
    <source>
        <dbReference type="SAM" id="SignalP"/>
    </source>
</evidence>
<evidence type="ECO:0000259" key="2">
    <source>
        <dbReference type="Pfam" id="PF13449"/>
    </source>
</evidence>
<proteinExistence type="predicted"/>
<feature type="domain" description="Phytase-like" evidence="2">
    <location>
        <begin position="158"/>
        <end position="385"/>
    </location>
</feature>
<comment type="caution">
    <text evidence="3">The sequence shown here is derived from an EMBL/GenBank/DDBJ whole genome shotgun (WGS) entry which is preliminary data.</text>
</comment>
<gene>
    <name evidence="3" type="ORF">EIP91_007034</name>
</gene>
<evidence type="ECO:0000313" key="3">
    <source>
        <dbReference type="EMBL" id="TCD69611.1"/>
    </source>
</evidence>